<dbReference type="InterPro" id="IPR004709">
    <property type="entry name" value="NaH_exchanger"/>
</dbReference>
<comment type="catalytic activity">
    <reaction evidence="17">
        <text>Na(+)(in) + H(+)(out) = Na(+)(out) + H(+)(in)</text>
        <dbReference type="Rhea" id="RHEA:29419"/>
        <dbReference type="ChEBI" id="CHEBI:15378"/>
        <dbReference type="ChEBI" id="CHEBI:29101"/>
    </reaction>
</comment>
<dbReference type="Ensembl" id="ENSSSCT00025044449.1">
    <property type="protein sequence ID" value="ENSSSCP00025018924.1"/>
    <property type="gene ID" value="ENSSSCG00025032688.1"/>
</dbReference>
<evidence type="ECO:0000256" key="3">
    <source>
        <dbReference type="ARBA" id="ARBA00004520"/>
    </source>
</evidence>
<keyword evidence="11 20" id="KW-1133">Transmembrane helix</keyword>
<dbReference type="OMA" id="NPEIWTW"/>
<dbReference type="NCBIfam" id="TIGR00840">
    <property type="entry name" value="b_cpa1"/>
    <property type="match status" value="1"/>
</dbReference>
<evidence type="ECO:0000256" key="6">
    <source>
        <dbReference type="ARBA" id="ARBA00022475"/>
    </source>
</evidence>
<evidence type="ECO:0000259" key="22">
    <source>
        <dbReference type="Pfam" id="PF00999"/>
    </source>
</evidence>
<evidence type="ECO:0000256" key="1">
    <source>
        <dbReference type="ARBA" id="ARBA00004195"/>
    </source>
</evidence>
<evidence type="ECO:0000256" key="14">
    <source>
        <dbReference type="ARBA" id="ARBA00023136"/>
    </source>
</evidence>
<comment type="function">
    <text evidence="16">Plasma membrane Na(+)/H(+) antiporter. Exchanges intracellular H(+) ions for extracellular Na(+) in 1:1 stoichiometry, playing a key role in salt and fluid absorption and pH homeostasis. Major apical Na(+)/H(+) exchanger in kidney and intestine playing an important role in renal and intestine Na(+) absorption and blood pressure regulation.</text>
</comment>
<evidence type="ECO:0000256" key="16">
    <source>
        <dbReference type="ARBA" id="ARBA00045831"/>
    </source>
</evidence>
<dbReference type="GO" id="GO:0031901">
    <property type="term" value="C:early endosome membrane"/>
    <property type="evidence" value="ECO:0007669"/>
    <property type="project" value="UniProtKB-SubCell"/>
</dbReference>
<dbReference type="Proteomes" id="UP000694728">
    <property type="component" value="Unplaced"/>
</dbReference>
<dbReference type="Proteomes" id="UP000694720">
    <property type="component" value="Unplaced"/>
</dbReference>
<dbReference type="Ensembl" id="ENSSSCT00055030181.1">
    <property type="protein sequence ID" value="ENSSSCP00055024045.1"/>
    <property type="gene ID" value="ENSSSCG00055015326.1"/>
</dbReference>
<keyword evidence="9 21" id="KW-0732">Signal</keyword>
<keyword evidence="6" id="KW-1003">Cell membrane</keyword>
<feature type="transmembrane region" description="Helical" evidence="20">
    <location>
        <begin position="209"/>
        <end position="233"/>
    </location>
</feature>
<dbReference type="GeneID" id="397358"/>
<dbReference type="PRINTS" id="PR01084">
    <property type="entry name" value="NAHEXCHNGR"/>
</dbReference>
<dbReference type="AlphaFoldDB" id="A0A8D1C756"/>
<dbReference type="PANTHER" id="PTHR10110:SF90">
    <property type="entry name" value="SODIUM_HYDROGEN EXCHANGER 3"/>
    <property type="match status" value="1"/>
</dbReference>
<evidence type="ECO:0000256" key="5">
    <source>
        <dbReference type="ARBA" id="ARBA00022449"/>
    </source>
</evidence>
<keyword evidence="10" id="KW-0967">Endosome</keyword>
<dbReference type="Proteomes" id="UP000694727">
    <property type="component" value="Unplaced"/>
</dbReference>
<evidence type="ECO:0000256" key="7">
    <source>
        <dbReference type="ARBA" id="ARBA00022553"/>
    </source>
</evidence>
<dbReference type="InterPro" id="IPR006153">
    <property type="entry name" value="Cation/H_exchanger_TM"/>
</dbReference>
<evidence type="ECO:0000313" key="23">
    <source>
        <dbReference type="Ensembl" id="ENSSSCP00030023213.1"/>
    </source>
</evidence>
<feature type="transmembrane region" description="Helical" evidence="20">
    <location>
        <begin position="116"/>
        <end position="133"/>
    </location>
</feature>
<evidence type="ECO:0000256" key="11">
    <source>
        <dbReference type="ARBA" id="ARBA00022989"/>
    </source>
</evidence>
<dbReference type="GO" id="GO:0055038">
    <property type="term" value="C:recycling endosome membrane"/>
    <property type="evidence" value="ECO:0007669"/>
    <property type="project" value="UniProtKB-SubCell"/>
</dbReference>
<dbReference type="Ensembl" id="ENSSSCT00030051017.1">
    <property type="protein sequence ID" value="ENSSSCP00030023213.1"/>
    <property type="gene ID" value="ENSSSCG00030036689.1"/>
</dbReference>
<dbReference type="Ensembl" id="ENSSSCT00065109662.1">
    <property type="protein sequence ID" value="ENSSSCP00065049331.1"/>
    <property type="gene ID" value="ENSSSCG00065078921.1"/>
</dbReference>
<evidence type="ECO:0000256" key="2">
    <source>
        <dbReference type="ARBA" id="ARBA00004424"/>
    </source>
</evidence>
<dbReference type="InterPro" id="IPR018410">
    <property type="entry name" value="Na/H_exchanger_3/5"/>
</dbReference>
<dbReference type="SMR" id="A0A8D1C756"/>
<dbReference type="KEGG" id="ssc:397358"/>
<dbReference type="GO" id="GO:0015385">
    <property type="term" value="F:sodium:proton antiporter activity"/>
    <property type="evidence" value="ECO:0007669"/>
    <property type="project" value="InterPro"/>
</dbReference>
<dbReference type="CTD" id="6550"/>
<dbReference type="InterPro" id="IPR018422">
    <property type="entry name" value="Cation/H_exchanger_CPA1"/>
</dbReference>
<feature type="transmembrane region" description="Helical" evidence="20">
    <location>
        <begin position="88"/>
        <end position="104"/>
    </location>
</feature>
<evidence type="ECO:0000313" key="24">
    <source>
        <dbReference type="Proteomes" id="UP000694570"/>
    </source>
</evidence>
<gene>
    <name evidence="23" type="primary">SLC9A3</name>
</gene>
<keyword evidence="4 18" id="KW-0813">Transport</keyword>
<dbReference type="RefSeq" id="XP_020932721.1">
    <property type="nucleotide sequence ID" value="XM_021077062.1"/>
</dbReference>
<evidence type="ECO:0000256" key="8">
    <source>
        <dbReference type="ARBA" id="ARBA00022692"/>
    </source>
</evidence>
<feature type="region of interest" description="Disordered" evidence="19">
    <location>
        <begin position="687"/>
        <end position="707"/>
    </location>
</feature>
<evidence type="ECO:0000256" key="21">
    <source>
        <dbReference type="SAM" id="SignalP"/>
    </source>
</evidence>
<feature type="transmembrane region" description="Helical" evidence="20">
    <location>
        <begin position="145"/>
        <end position="168"/>
    </location>
</feature>
<sequence>MRAQGSGLCALVLLAWLAGTVYPWALASWDPGLAPMTPRNSSGVPGASLPWLSVRVPFLLTLWTLVALSALLGFHLSHKVTSVVPESALLIVLGLVLGGIVWAADHIASFTLTPTLFFFYLLPPIVLDAGYFMPNRLFFGNLGTILLYAVIGTVWNAAATGLSLYGVFLSGLMGDLDIGLLDFLLFGSLIAAVDPVAVLAVFEEVHVNEVLFIIVFGESLLNDAVTVVLYNVFESFVTLGGDKVTGVDCVKGLVSFFVVSLGGTLVGVVFAFLLSLVTRFTKHVRTIEPGFVFVLSYLSYLTSEMLSLSAILAITFCGICCQKYVKANISEQSATTVRYTMKMLASGAETIIFMFLGISAVDPLIWKWNTAFVLLTLVFISVYRVIGVVLQTWILNRYRMVQLEIIDQVVMSYGGLRGAVAFALVVLLDENKVKEKNLFVSTTLIVIFFTVIVQGLTIKPLVQWLKVKRSEQREPKLNEKLHGRAFDHILSAIEDISGQIGHNYLRDKWSNFDRKFLSKILMRRSAQKSRDRILNVFHELNLKDAISYVAEGERRGSLAFIRSPSTDNMVNVDFSTPRPSTVEASISYLLRENVSAVRLDMQSLEQRRQSIRDTEDMVTHHTLQQYLYKPRQEYKHLYSRHELTADEHEKQDKEVFHRTMRKRLESFKSAKLGLHPHKKGAKLYKRERAQKRRNSSIPNGKLPMGSSLQDFTIKERDLELLDPEEAASYDAEDMSGGIEFLANITQDTATDSPSGIDNPVFSPDEDPSILSRAPPWLSPGEAVVPSQRARVQIPHSPGNFHRLAPFRLSCKSVDSFVLADGSEEQPRAAPAESTHM</sequence>
<keyword evidence="12" id="KW-0915">Sodium</keyword>
<evidence type="ECO:0000256" key="15">
    <source>
        <dbReference type="ARBA" id="ARBA00023201"/>
    </source>
</evidence>
<dbReference type="Proteomes" id="UP000694724">
    <property type="component" value="Unplaced"/>
</dbReference>
<dbReference type="PANTHER" id="PTHR10110">
    <property type="entry name" value="SODIUM/HYDROGEN EXCHANGER"/>
    <property type="match status" value="1"/>
</dbReference>
<evidence type="ECO:0000256" key="12">
    <source>
        <dbReference type="ARBA" id="ARBA00023053"/>
    </source>
</evidence>
<evidence type="ECO:0000256" key="4">
    <source>
        <dbReference type="ARBA" id="ARBA00022448"/>
    </source>
</evidence>
<feature type="transmembrane region" description="Helical" evidence="20">
    <location>
        <begin position="253"/>
        <end position="277"/>
    </location>
</feature>
<feature type="transmembrane region" description="Helical" evidence="20">
    <location>
        <begin position="346"/>
        <end position="366"/>
    </location>
</feature>
<dbReference type="GO" id="GO:0016324">
    <property type="term" value="C:apical plasma membrane"/>
    <property type="evidence" value="ECO:0007669"/>
    <property type="project" value="UniProtKB-SubCell"/>
</dbReference>
<name>A0A8D1C756_PIG</name>
<dbReference type="GO" id="GO:0006885">
    <property type="term" value="P:regulation of pH"/>
    <property type="evidence" value="ECO:0007669"/>
    <property type="project" value="InterPro"/>
</dbReference>
<proteinExistence type="inferred from homology"/>
<feature type="transmembrane region" description="Helical" evidence="20">
    <location>
        <begin position="405"/>
        <end position="426"/>
    </location>
</feature>
<dbReference type="Ensembl" id="ENSSSCT00040067505.1">
    <property type="protein sequence ID" value="ENSSSCP00040028684.1"/>
    <property type="gene ID" value="ENSSSCG00040050026.1"/>
</dbReference>
<evidence type="ECO:0000256" key="20">
    <source>
        <dbReference type="SAM" id="Phobius"/>
    </source>
</evidence>
<dbReference type="OrthoDB" id="196264at2759"/>
<keyword evidence="14 20" id="KW-0472">Membrane</keyword>
<evidence type="ECO:0000256" key="9">
    <source>
        <dbReference type="ARBA" id="ARBA00022729"/>
    </source>
</evidence>
<keyword evidence="8 18" id="KW-0812">Transmembrane</keyword>
<keyword evidence="13 18" id="KW-0406">Ion transport</keyword>
<dbReference type="Ensembl" id="ENSSSCT00035022856.1">
    <property type="protein sequence ID" value="ENSSSCP00035008447.1"/>
    <property type="gene ID" value="ENSSSCG00035017755.1"/>
</dbReference>
<feature type="transmembrane region" description="Helical" evidence="20">
    <location>
        <begin position="438"/>
        <end position="458"/>
    </location>
</feature>
<feature type="domain" description="Cation/H+ exchanger transmembrane" evidence="22">
    <location>
        <begin position="68"/>
        <end position="464"/>
    </location>
</feature>
<evidence type="ECO:0000256" key="17">
    <source>
        <dbReference type="ARBA" id="ARBA00047524"/>
    </source>
</evidence>
<reference evidence="23" key="1">
    <citation type="submission" date="2025-05" db="UniProtKB">
        <authorList>
            <consortium name="Ensembl"/>
        </authorList>
    </citation>
    <scope>IDENTIFICATION</scope>
</reference>
<dbReference type="Proteomes" id="UP000694570">
    <property type="component" value="Unplaced"/>
</dbReference>
<protein>
    <recommendedName>
        <fullName evidence="18">Sodium/hydrogen exchanger</fullName>
    </recommendedName>
</protein>
<keyword evidence="5 18" id="KW-0050">Antiport</keyword>
<evidence type="ECO:0000256" key="13">
    <source>
        <dbReference type="ARBA" id="ARBA00023065"/>
    </source>
</evidence>
<dbReference type="Proteomes" id="UP000694725">
    <property type="component" value="Unplaced"/>
</dbReference>
<comment type="similarity">
    <text evidence="18">Belongs to the monovalent cation:proton antiporter 1 (CPA1) transporter (TC 2.A.36) family.</text>
</comment>
<dbReference type="Pfam" id="PF00999">
    <property type="entry name" value="Na_H_Exchanger"/>
    <property type="match status" value="1"/>
</dbReference>
<dbReference type="Proteomes" id="UP000694722">
    <property type="component" value="Unplaced"/>
</dbReference>
<accession>A0A8D1C756</accession>
<dbReference type="PRINTS" id="PR01087">
    <property type="entry name" value="NAHEXCHNGR3"/>
</dbReference>
<evidence type="ECO:0000256" key="18">
    <source>
        <dbReference type="RuleBase" id="RU003722"/>
    </source>
</evidence>
<keyword evidence="7" id="KW-0597">Phosphoprotein</keyword>
<evidence type="ECO:0000256" key="19">
    <source>
        <dbReference type="SAM" id="MobiDB-lite"/>
    </source>
</evidence>
<dbReference type="Gene3D" id="6.10.140.1330">
    <property type="match status" value="1"/>
</dbReference>
<feature type="chain" id="PRO_5044685834" description="Sodium/hydrogen exchanger" evidence="21">
    <location>
        <begin position="24"/>
        <end position="836"/>
    </location>
</feature>
<evidence type="ECO:0000256" key="10">
    <source>
        <dbReference type="ARBA" id="ARBA00022753"/>
    </source>
</evidence>
<organism evidence="23 24">
    <name type="scientific">Sus scrofa</name>
    <name type="common">Pig</name>
    <dbReference type="NCBI Taxonomy" id="9823"/>
    <lineage>
        <taxon>Eukaryota</taxon>
        <taxon>Metazoa</taxon>
        <taxon>Chordata</taxon>
        <taxon>Craniata</taxon>
        <taxon>Vertebrata</taxon>
        <taxon>Euteleostomi</taxon>
        <taxon>Mammalia</taxon>
        <taxon>Eutheria</taxon>
        <taxon>Laurasiatheria</taxon>
        <taxon>Artiodactyla</taxon>
        <taxon>Suina</taxon>
        <taxon>Suidae</taxon>
        <taxon>Sus</taxon>
    </lineage>
</organism>
<keyword evidence="15 18" id="KW-0739">Sodium transport</keyword>
<feature type="signal peptide" evidence="21">
    <location>
        <begin position="1"/>
        <end position="23"/>
    </location>
</feature>
<feature type="transmembrane region" description="Helical" evidence="20">
    <location>
        <begin position="372"/>
        <end position="393"/>
    </location>
</feature>
<feature type="transmembrane region" description="Helical" evidence="20">
    <location>
        <begin position="180"/>
        <end position="202"/>
    </location>
</feature>
<feature type="transmembrane region" description="Helical" evidence="20">
    <location>
        <begin position="56"/>
        <end position="76"/>
    </location>
</feature>
<comment type="subcellular location">
    <subcellularLocation>
        <location evidence="2">Apical cell membrane</location>
        <topology evidence="2">Multi-pass membrane protein</topology>
    </subcellularLocation>
    <subcellularLocation>
        <location evidence="3">Early endosome membrane</location>
        <topology evidence="3">Multi-pass membrane protein</topology>
    </subcellularLocation>
    <subcellularLocation>
        <location evidence="1">Recycling endosome membrane</location>
        <topology evidence="1">Multi-pass membrane protein</topology>
    </subcellularLocation>
</comment>
<dbReference type="Ensembl" id="ENSSSCT00045054417.1">
    <property type="protein sequence ID" value="ENSSSCP00045037893.1"/>
    <property type="gene ID" value="ENSSSCG00045031570.1"/>
</dbReference>